<reference evidence="2 3" key="1">
    <citation type="submission" date="2019-09" db="EMBL/GenBank/DDBJ databases">
        <title>Draft genome sequence assemblies of isolates from the urinary tract.</title>
        <authorList>
            <person name="Mores C.R."/>
            <person name="Putonti C."/>
            <person name="Wolfe A.J."/>
        </authorList>
    </citation>
    <scope>NUCLEOTIDE SEQUENCE [LARGE SCALE GENOMIC DNA]</scope>
    <source>
        <strain evidence="2 3">UMB246</strain>
    </source>
</reference>
<dbReference type="NCBIfam" id="TIGR02220">
    <property type="entry name" value="phg_TIGR02220"/>
    <property type="match status" value="1"/>
</dbReference>
<evidence type="ECO:0000259" key="1">
    <source>
        <dbReference type="Pfam" id="PF09524"/>
    </source>
</evidence>
<evidence type="ECO:0000313" key="2">
    <source>
        <dbReference type="EMBL" id="KAA9322968.1"/>
    </source>
</evidence>
<dbReference type="RefSeq" id="WP_151141446.1">
    <property type="nucleotide sequence ID" value="NZ_VYWW01000013.1"/>
</dbReference>
<gene>
    <name evidence="2" type="ORF">F6H94_04230</name>
</gene>
<protein>
    <submittedName>
        <fullName evidence="2">Rep protein</fullName>
    </submittedName>
</protein>
<proteinExistence type="predicted"/>
<name>A0A5N1IC89_LACJE</name>
<comment type="caution">
    <text evidence="2">The sequence shown here is derived from an EMBL/GenBank/DDBJ whole genome shotgun (WGS) entry which is preliminary data.</text>
</comment>
<dbReference type="EMBL" id="VYWW01000013">
    <property type="protein sequence ID" value="KAA9322968.1"/>
    <property type="molecule type" value="Genomic_DNA"/>
</dbReference>
<dbReference type="Proteomes" id="UP000327236">
    <property type="component" value="Unassembled WGS sequence"/>
</dbReference>
<dbReference type="AlphaFoldDB" id="A0A5N1IC89"/>
<sequence length="252" mass="29349">MGKLSKKFVTHFTTIPNAIAQNDELSWKARGIFLYLASMPSNWQFYEVEVAKHASDGRDALRAGLKELEEKGYLKRYRKRNDKGQVVDSEWILSDVPMFDKPMLNKPMLEKPTQVNRTLQNKYLTKKDNTKERYIYSPAEPDNSTKKIDKSKQVKAIVQFLNEKTGSHYRASSAKTKKLIHARLKEGFTVDDFEKVIVKKCKDWKNDSKMAKYLRPETLFGTKFEGYLNEIDHALYANNHVVESWSNWEANL</sequence>
<accession>A0A5N1IC89</accession>
<dbReference type="InterPro" id="IPR011741">
    <property type="entry name" value="Phg_2220_C"/>
</dbReference>
<feature type="domain" description="Phage conserved hypothetical protein C-terminal" evidence="1">
    <location>
        <begin position="157"/>
        <end position="229"/>
    </location>
</feature>
<organism evidence="2 3">
    <name type="scientific">Lactobacillus jensenii</name>
    <dbReference type="NCBI Taxonomy" id="109790"/>
    <lineage>
        <taxon>Bacteria</taxon>
        <taxon>Bacillati</taxon>
        <taxon>Bacillota</taxon>
        <taxon>Bacilli</taxon>
        <taxon>Lactobacillales</taxon>
        <taxon>Lactobacillaceae</taxon>
        <taxon>Lactobacillus</taxon>
    </lineage>
</organism>
<evidence type="ECO:0000313" key="3">
    <source>
        <dbReference type="Proteomes" id="UP000327236"/>
    </source>
</evidence>
<dbReference type="OrthoDB" id="1258529at2"/>
<dbReference type="Pfam" id="PF09524">
    <property type="entry name" value="Phg_2220_C"/>
    <property type="match status" value="1"/>
</dbReference>